<dbReference type="PANTHER" id="PTHR39179">
    <property type="entry name" value="SPORE COAT PROTEIN I"/>
    <property type="match status" value="1"/>
</dbReference>
<dbReference type="PANTHER" id="PTHR39179:SF1">
    <property type="entry name" value="SPORE COAT PROTEIN I"/>
    <property type="match status" value="1"/>
</dbReference>
<keyword evidence="2" id="KW-0946">Virion</keyword>
<dbReference type="InterPro" id="IPR047175">
    <property type="entry name" value="CotS-like"/>
</dbReference>
<evidence type="ECO:0000259" key="1">
    <source>
        <dbReference type="Pfam" id="PF01636"/>
    </source>
</evidence>
<sequence>MVEEQIKKKIEEEYSLEPWDIEKVKNVYRVMVNKDKYCLKIIKYEFNHFFFILSAIKHLQNNGFKSIPKIIETTKGKDYIMLPNSCAYLTPWIESRACNYDNPFELKLAAKKLGELHVKSRGFRLSESMKPRIGWFKWFENFSNKKRDIIDFKNIIEKKDKKSYFDILYEKHIEEEIGRINKSIEDLYNSNYFCKMKKEIGSKGFCHHDYAHHNVLIDEENEINIIDFDYCILDSHLHDLSSLIIRTMKNGKWDIGNANYILNNYSLINSITQKDISIMAAFIGFPQAFWQLGIQYYIEKQPWEEEVFLNKLNKVCEDKDLREDFVKEFKNIRY</sequence>
<dbReference type="RefSeq" id="WP_343770494.1">
    <property type="nucleotide sequence ID" value="NZ_BAAACF010000003.1"/>
</dbReference>
<dbReference type="Pfam" id="PF01636">
    <property type="entry name" value="APH"/>
    <property type="match status" value="1"/>
</dbReference>
<dbReference type="InterPro" id="IPR011009">
    <property type="entry name" value="Kinase-like_dom_sf"/>
</dbReference>
<keyword evidence="2" id="KW-0167">Capsid protein</keyword>
<evidence type="ECO:0000313" key="3">
    <source>
        <dbReference type="Proteomes" id="UP001500339"/>
    </source>
</evidence>
<proteinExistence type="predicted"/>
<dbReference type="Proteomes" id="UP001500339">
    <property type="component" value="Unassembled WGS sequence"/>
</dbReference>
<comment type="caution">
    <text evidence="2">The sequence shown here is derived from an EMBL/GenBank/DDBJ whole genome shotgun (WGS) entry which is preliminary data.</text>
</comment>
<dbReference type="InterPro" id="IPR014255">
    <property type="entry name" value="Spore_coat_CotS"/>
</dbReference>
<organism evidence="2 3">
    <name type="scientific">Clostridium malenominatum</name>
    <dbReference type="NCBI Taxonomy" id="1539"/>
    <lineage>
        <taxon>Bacteria</taxon>
        <taxon>Bacillati</taxon>
        <taxon>Bacillota</taxon>
        <taxon>Clostridia</taxon>
        <taxon>Eubacteriales</taxon>
        <taxon>Clostridiaceae</taxon>
        <taxon>Clostridium</taxon>
    </lineage>
</organism>
<dbReference type="Gene3D" id="3.30.200.20">
    <property type="entry name" value="Phosphorylase Kinase, domain 1"/>
    <property type="match status" value="1"/>
</dbReference>
<keyword evidence="3" id="KW-1185">Reference proteome</keyword>
<gene>
    <name evidence="2" type="ORF">GCM10008905_27180</name>
</gene>
<dbReference type="InterPro" id="IPR002575">
    <property type="entry name" value="Aminoglycoside_PTrfase"/>
</dbReference>
<dbReference type="NCBIfam" id="TIGR02906">
    <property type="entry name" value="spore_CotS"/>
    <property type="match status" value="1"/>
</dbReference>
<dbReference type="SUPFAM" id="SSF56112">
    <property type="entry name" value="Protein kinase-like (PK-like)"/>
    <property type="match status" value="1"/>
</dbReference>
<evidence type="ECO:0000313" key="2">
    <source>
        <dbReference type="EMBL" id="GAA0728381.1"/>
    </source>
</evidence>
<feature type="domain" description="Aminoglycoside phosphotransferase" evidence="1">
    <location>
        <begin position="27"/>
        <end position="244"/>
    </location>
</feature>
<dbReference type="EMBL" id="BAAACF010000003">
    <property type="protein sequence ID" value="GAA0728381.1"/>
    <property type="molecule type" value="Genomic_DNA"/>
</dbReference>
<protein>
    <submittedName>
        <fullName evidence="2">CotS family spore coat protein</fullName>
    </submittedName>
</protein>
<reference evidence="3" key="1">
    <citation type="journal article" date="2019" name="Int. J. Syst. Evol. Microbiol.">
        <title>The Global Catalogue of Microorganisms (GCM) 10K type strain sequencing project: providing services to taxonomists for standard genome sequencing and annotation.</title>
        <authorList>
            <consortium name="The Broad Institute Genomics Platform"/>
            <consortium name="The Broad Institute Genome Sequencing Center for Infectious Disease"/>
            <person name="Wu L."/>
            <person name="Ma J."/>
        </authorList>
    </citation>
    <scope>NUCLEOTIDE SEQUENCE [LARGE SCALE GENOMIC DNA]</scope>
    <source>
        <strain evidence="3">JCM 1405</strain>
    </source>
</reference>
<accession>A0ABP3UAD1</accession>
<dbReference type="Gene3D" id="3.90.1200.10">
    <property type="match status" value="1"/>
</dbReference>
<name>A0ABP3UAD1_9CLOT</name>